<keyword evidence="1" id="KW-0175">Coiled coil</keyword>
<dbReference type="InterPro" id="IPR027417">
    <property type="entry name" value="P-loop_NTPase"/>
</dbReference>
<dbReference type="PANTHER" id="PTHR30121:SF6">
    <property type="entry name" value="SLR6007 PROTEIN"/>
    <property type="match status" value="1"/>
</dbReference>
<dbReference type="PANTHER" id="PTHR30121">
    <property type="entry name" value="UNCHARACTERIZED PROTEIN YJGR-RELATED"/>
    <property type="match status" value="1"/>
</dbReference>
<evidence type="ECO:0000256" key="2">
    <source>
        <dbReference type="SAM" id="MobiDB-lite"/>
    </source>
</evidence>
<dbReference type="Pfam" id="PF01935">
    <property type="entry name" value="DUF87"/>
    <property type="match status" value="1"/>
</dbReference>
<evidence type="ECO:0000313" key="4">
    <source>
        <dbReference type="EMBL" id="MBC8335297.1"/>
    </source>
</evidence>
<accession>A0A8J6NK30</accession>
<dbReference type="InterPro" id="IPR051162">
    <property type="entry name" value="T4SS_component"/>
</dbReference>
<feature type="compositionally biased region" description="Basic and acidic residues" evidence="2">
    <location>
        <begin position="504"/>
        <end position="515"/>
    </location>
</feature>
<sequence length="844" mass="94567">MSDKQFYLGRTLENPQSEPTEKALYYDPPDLTTHAIVTGMTGSGKTGLCVTMLEEAALQGIPALIIDPKGDLTNLLLHFPNLAPQDFQPWIDSESARRSGKSIEETASDTAKTWQSGLTKWGITSSRLRALKNAAQFAVYTPGSDAGIPVSVLSSLAVPDLDWRSNREILREKINSTVTALLGLVGFNNIDPLRSREHILLSHIFEHAWSNGRSLDLTELILQTQNPPFDKLGALSVDAFFPTKERTALVMQLNAILAAPSFETWREGQALDIPDLLFTPEGKPRHSVFYLAHLSETERMFFVTLLFSAVETWMRTQSGATSLRALLYMDEIYGYLPPQKNPPSKPPLLRMLKQARAFGVGLILATQNPVDVDYKALSNAGSWFIGKLQTEQDKARLLDGLESAAGGLNRRAYDKLISSLGKRSFILHNVHEKQPSLFRTRWAMNYLAGPMTRRQIPALNQLAGARWESESVMAEDASQTATQPKAAGASLSDFQPVPVNGKPRRSERNRAKDSLDGGSETRPAIPSGNGEYFLPFNLSLTEAFSAANRPLSEDAEQVGILYRPALIASATVRFLDRKYAVDTEITRSRLVTDPDDRGSLRWDDYDRVKSDLLTKMPAPQSRFAGLEPPLNTAKQMNALQKDFKDWLYRSTTIKARTNLKLKVYAGPDMSKSDFIRACADAARENRDVEIDKVSTQYERKLTTLENRLKREERELRQDEDELDDRKMEEMGTHAENVLSMFSRRRRRLTTSLTKRRLTQQAKADVKESIEAIDDLEEQINVLEAEFKAKLDEIGDRWGDLVNDISEVTLAPKKADIFVDDFGVAWMPYYLVEAGGQQVEVLAFG</sequence>
<dbReference type="Gene3D" id="3.40.50.300">
    <property type="entry name" value="P-loop containing nucleotide triphosphate hydrolases"/>
    <property type="match status" value="2"/>
</dbReference>
<dbReference type="AlphaFoldDB" id="A0A8J6NK30"/>
<comment type="caution">
    <text evidence="4">The sequence shown here is derived from an EMBL/GenBank/DDBJ whole genome shotgun (WGS) entry which is preliminary data.</text>
</comment>
<reference evidence="4 5" key="1">
    <citation type="submission" date="2020-08" db="EMBL/GenBank/DDBJ databases">
        <title>Bridging the membrane lipid divide: bacteria of the FCB group superphylum have the potential to synthesize archaeal ether lipids.</title>
        <authorList>
            <person name="Villanueva L."/>
            <person name="Von Meijenfeldt F.A.B."/>
            <person name="Westbye A.B."/>
            <person name="Yadav S."/>
            <person name="Hopmans E.C."/>
            <person name="Dutilh B.E."/>
            <person name="Sinninghe Damste J.S."/>
        </authorList>
    </citation>
    <scope>NUCLEOTIDE SEQUENCE [LARGE SCALE GENOMIC DNA]</scope>
    <source>
        <strain evidence="4">NIOZ-UU36</strain>
    </source>
</reference>
<evidence type="ECO:0000256" key="1">
    <source>
        <dbReference type="SAM" id="Coils"/>
    </source>
</evidence>
<gene>
    <name evidence="4" type="ORF">H8E29_08540</name>
</gene>
<evidence type="ECO:0000259" key="3">
    <source>
        <dbReference type="Pfam" id="PF01935"/>
    </source>
</evidence>
<protein>
    <submittedName>
        <fullName evidence="4">DUF853 family protein</fullName>
    </submittedName>
</protein>
<proteinExistence type="predicted"/>
<organism evidence="4 5">
    <name type="scientific">Candidatus Desulfolinea nitratireducens</name>
    <dbReference type="NCBI Taxonomy" id="2841698"/>
    <lineage>
        <taxon>Bacteria</taxon>
        <taxon>Bacillati</taxon>
        <taxon>Chloroflexota</taxon>
        <taxon>Anaerolineae</taxon>
        <taxon>Anaerolineales</taxon>
        <taxon>Anaerolineales incertae sedis</taxon>
        <taxon>Candidatus Desulfolinea</taxon>
    </lineage>
</organism>
<dbReference type="SUPFAM" id="SSF52540">
    <property type="entry name" value="P-loop containing nucleoside triphosphate hydrolases"/>
    <property type="match status" value="1"/>
</dbReference>
<evidence type="ECO:0000313" key="5">
    <source>
        <dbReference type="Proteomes" id="UP000614469"/>
    </source>
</evidence>
<dbReference type="InterPro" id="IPR002789">
    <property type="entry name" value="HerA_central"/>
</dbReference>
<feature type="region of interest" description="Disordered" evidence="2">
    <location>
        <begin position="470"/>
        <end position="528"/>
    </location>
</feature>
<feature type="coiled-coil region" evidence="1">
    <location>
        <begin position="694"/>
        <end position="728"/>
    </location>
</feature>
<feature type="domain" description="Helicase HerA central" evidence="3">
    <location>
        <begin position="30"/>
        <end position="76"/>
    </location>
</feature>
<dbReference type="Proteomes" id="UP000614469">
    <property type="component" value="Unassembled WGS sequence"/>
</dbReference>
<name>A0A8J6NK30_9CHLR</name>
<dbReference type="CDD" id="cd01127">
    <property type="entry name" value="TrwB_TraG_TraD_VirD4"/>
    <property type="match status" value="1"/>
</dbReference>
<feature type="region of interest" description="Disordered" evidence="2">
    <location>
        <begin position="1"/>
        <end position="23"/>
    </location>
</feature>
<feature type="coiled-coil region" evidence="1">
    <location>
        <begin position="758"/>
        <end position="792"/>
    </location>
</feature>
<dbReference type="EMBL" id="JACNJN010000101">
    <property type="protein sequence ID" value="MBC8335297.1"/>
    <property type="molecule type" value="Genomic_DNA"/>
</dbReference>